<dbReference type="InParanoid" id="A7RWC8"/>
<dbReference type="PhylomeDB" id="A7RWC8"/>
<dbReference type="PANTHER" id="PTHR18867">
    <property type="entry name" value="RAD50"/>
    <property type="match status" value="1"/>
</dbReference>
<keyword evidence="9" id="KW-0862">Zinc</keyword>
<protein>
    <submittedName>
        <fullName evidence="14">Uncharacterized protein</fullName>
    </submittedName>
</protein>
<evidence type="ECO:0000256" key="10">
    <source>
        <dbReference type="ARBA" id="ARBA00023054"/>
    </source>
</evidence>
<keyword evidence="8" id="KW-0378">Hydrolase</keyword>
<dbReference type="GO" id="GO:0006281">
    <property type="term" value="P:DNA repair"/>
    <property type="evidence" value="ECO:0007669"/>
    <property type="project" value="UniProtKB-KW"/>
</dbReference>
<evidence type="ECO:0000313" key="14">
    <source>
        <dbReference type="EMBL" id="EDO44239.1"/>
    </source>
</evidence>
<evidence type="ECO:0000256" key="1">
    <source>
        <dbReference type="ARBA" id="ARBA00001947"/>
    </source>
</evidence>
<sequence>GRQKGFEEEIRRFQKDLRSEMYGNAEEKHRQKVIDMKTTKMASGDLEKYYKALNRAIMKYHSIKMAEINKIIKEYWINTYKGNDIDTIEIRSEDEDGSGASKARRTYNYRVVMIKGDLALDMRGRCSAGQKVLASLIIRLALAETFCLNCGILTLDEPTTNLDEENIESLANQLANVIRTRQAQRNFQLIVITHDENFVELLGRADFVDFYYRISKNDK</sequence>
<name>A7RWC8_NEMVE</name>
<evidence type="ECO:0000256" key="13">
    <source>
        <dbReference type="ARBA" id="ARBA00049360"/>
    </source>
</evidence>
<dbReference type="FunFam" id="3.40.50.300:FF:000947">
    <property type="entry name" value="DNA repair protein RAD50"/>
    <property type="match status" value="1"/>
</dbReference>
<evidence type="ECO:0000256" key="8">
    <source>
        <dbReference type="ARBA" id="ARBA00022801"/>
    </source>
</evidence>
<dbReference type="GO" id="GO:0046872">
    <property type="term" value="F:metal ion binding"/>
    <property type="evidence" value="ECO:0007669"/>
    <property type="project" value="UniProtKB-KW"/>
</dbReference>
<dbReference type="InterPro" id="IPR027417">
    <property type="entry name" value="P-loop_NTPase"/>
</dbReference>
<dbReference type="EMBL" id="DS469546">
    <property type="protein sequence ID" value="EDO44239.1"/>
    <property type="molecule type" value="Genomic_DNA"/>
</dbReference>
<keyword evidence="10" id="KW-0175">Coiled coil</keyword>
<dbReference type="STRING" id="45351.A7RWC8"/>
<organism evidence="14 15">
    <name type="scientific">Nematostella vectensis</name>
    <name type="common">Starlet sea anemone</name>
    <dbReference type="NCBI Taxonomy" id="45351"/>
    <lineage>
        <taxon>Eukaryota</taxon>
        <taxon>Metazoa</taxon>
        <taxon>Cnidaria</taxon>
        <taxon>Anthozoa</taxon>
        <taxon>Hexacorallia</taxon>
        <taxon>Actiniaria</taxon>
        <taxon>Edwardsiidae</taxon>
        <taxon>Nematostella</taxon>
    </lineage>
</organism>
<dbReference type="Proteomes" id="UP000001593">
    <property type="component" value="Unassembled WGS sequence"/>
</dbReference>
<dbReference type="Pfam" id="PF13558">
    <property type="entry name" value="SbcC_Walker_B"/>
    <property type="match status" value="1"/>
</dbReference>
<dbReference type="OMA" id="CANNARM"/>
<dbReference type="GO" id="GO:0030870">
    <property type="term" value="C:Mre11 complex"/>
    <property type="evidence" value="ECO:0007669"/>
    <property type="project" value="UniProtKB-ARBA"/>
</dbReference>
<evidence type="ECO:0000256" key="12">
    <source>
        <dbReference type="ARBA" id="ARBA00023242"/>
    </source>
</evidence>
<proteinExistence type="inferred from homology"/>
<evidence type="ECO:0000256" key="4">
    <source>
        <dbReference type="ARBA" id="ARBA00009439"/>
    </source>
</evidence>
<evidence type="ECO:0000256" key="2">
    <source>
        <dbReference type="ARBA" id="ARBA00004123"/>
    </source>
</evidence>
<reference evidence="14 15" key="1">
    <citation type="journal article" date="2007" name="Science">
        <title>Sea anemone genome reveals ancestral eumetazoan gene repertoire and genomic organization.</title>
        <authorList>
            <person name="Putnam N.H."/>
            <person name="Srivastava M."/>
            <person name="Hellsten U."/>
            <person name="Dirks B."/>
            <person name="Chapman J."/>
            <person name="Salamov A."/>
            <person name="Terry A."/>
            <person name="Shapiro H."/>
            <person name="Lindquist E."/>
            <person name="Kapitonov V.V."/>
            <person name="Jurka J."/>
            <person name="Genikhovich G."/>
            <person name="Grigoriev I.V."/>
            <person name="Lucas S.M."/>
            <person name="Steele R.E."/>
            <person name="Finnerty J.R."/>
            <person name="Technau U."/>
            <person name="Martindale M.Q."/>
            <person name="Rokhsar D.S."/>
        </authorList>
    </citation>
    <scope>NUCLEOTIDE SEQUENCE [LARGE SCALE GENOMIC DNA]</scope>
    <source>
        <strain evidence="15">CH2 X CH6</strain>
    </source>
</reference>
<keyword evidence="15" id="KW-1185">Reference proteome</keyword>
<keyword evidence="11" id="KW-0234">DNA repair</keyword>
<dbReference type="PANTHER" id="PTHR18867:SF12">
    <property type="entry name" value="DNA REPAIR PROTEIN RAD50"/>
    <property type="match status" value="1"/>
</dbReference>
<keyword evidence="5" id="KW-0158">Chromosome</keyword>
<evidence type="ECO:0000256" key="5">
    <source>
        <dbReference type="ARBA" id="ARBA00022454"/>
    </source>
</evidence>
<keyword evidence="7" id="KW-0227">DNA damage</keyword>
<dbReference type="SUPFAM" id="SSF52540">
    <property type="entry name" value="P-loop containing nucleoside triphosphate hydrolases"/>
    <property type="match status" value="1"/>
</dbReference>
<keyword evidence="6" id="KW-0479">Metal-binding</keyword>
<gene>
    <name evidence="14" type="ORF">NEMVEDRAFT_v1g95716</name>
</gene>
<comment type="subcellular location">
    <subcellularLocation>
        <location evidence="3">Chromosome</location>
    </subcellularLocation>
    <subcellularLocation>
        <location evidence="2">Nucleus</location>
    </subcellularLocation>
</comment>
<feature type="non-terminal residue" evidence="14">
    <location>
        <position position="1"/>
    </location>
</feature>
<dbReference type="HOGENOM" id="CLU_088089_0_0_1"/>
<dbReference type="GO" id="GO:0005694">
    <property type="term" value="C:chromosome"/>
    <property type="evidence" value="ECO:0007669"/>
    <property type="project" value="UniProtKB-SubCell"/>
</dbReference>
<dbReference type="Gene3D" id="3.40.50.300">
    <property type="entry name" value="P-loop containing nucleotide triphosphate hydrolases"/>
    <property type="match status" value="1"/>
</dbReference>
<dbReference type="eggNOG" id="KOG0962">
    <property type="taxonomic scope" value="Eukaryota"/>
</dbReference>
<evidence type="ECO:0000256" key="3">
    <source>
        <dbReference type="ARBA" id="ARBA00004286"/>
    </source>
</evidence>
<evidence type="ECO:0000256" key="6">
    <source>
        <dbReference type="ARBA" id="ARBA00022723"/>
    </source>
</evidence>
<comment type="similarity">
    <text evidence="4">Belongs to the SMC family. RAD50 subfamily.</text>
</comment>
<evidence type="ECO:0000256" key="7">
    <source>
        <dbReference type="ARBA" id="ARBA00022763"/>
    </source>
</evidence>
<comment type="cofactor">
    <cofactor evidence="1">
        <name>Zn(2+)</name>
        <dbReference type="ChEBI" id="CHEBI:29105"/>
    </cofactor>
</comment>
<accession>A7RWC8</accession>
<evidence type="ECO:0000313" key="15">
    <source>
        <dbReference type="Proteomes" id="UP000001593"/>
    </source>
</evidence>
<evidence type="ECO:0000256" key="11">
    <source>
        <dbReference type="ARBA" id="ARBA00023204"/>
    </source>
</evidence>
<keyword evidence="12" id="KW-0539">Nucleus</keyword>
<dbReference type="GO" id="GO:0016787">
    <property type="term" value="F:hydrolase activity"/>
    <property type="evidence" value="ECO:0007669"/>
    <property type="project" value="UniProtKB-KW"/>
</dbReference>
<comment type="catalytic activity">
    <reaction evidence="13">
        <text>ATP + H2O = ADP + phosphate + H(+)</text>
        <dbReference type="Rhea" id="RHEA:13065"/>
        <dbReference type="ChEBI" id="CHEBI:15377"/>
        <dbReference type="ChEBI" id="CHEBI:15378"/>
        <dbReference type="ChEBI" id="CHEBI:30616"/>
        <dbReference type="ChEBI" id="CHEBI:43474"/>
        <dbReference type="ChEBI" id="CHEBI:456216"/>
    </reaction>
</comment>
<evidence type="ECO:0000256" key="9">
    <source>
        <dbReference type="ARBA" id="ARBA00022833"/>
    </source>
</evidence>
<dbReference type="AlphaFoldDB" id="A7RWC8"/>